<dbReference type="InterPro" id="IPR016040">
    <property type="entry name" value="NAD(P)-bd_dom"/>
</dbReference>
<feature type="region of interest" description="Disordered" evidence="1">
    <location>
        <begin position="298"/>
        <end position="324"/>
    </location>
</feature>
<dbReference type="EMBL" id="JAROAV010000057">
    <property type="protein sequence ID" value="MDF8266508.1"/>
    <property type="molecule type" value="Genomic_DNA"/>
</dbReference>
<keyword evidence="4" id="KW-1185">Reference proteome</keyword>
<feature type="domain" description="NAD(P)-binding" evidence="2">
    <location>
        <begin position="7"/>
        <end position="109"/>
    </location>
</feature>
<dbReference type="RefSeq" id="WP_277193718.1">
    <property type="nucleotide sequence ID" value="NZ_JAROAV010000057.1"/>
</dbReference>
<dbReference type="PANTHER" id="PTHR12126:SF11">
    <property type="entry name" value="NADH DEHYDROGENASE [UBIQUINONE] 1 ALPHA SUBCOMPLEX SUBUNIT 9, MITOCHONDRIAL"/>
    <property type="match status" value="1"/>
</dbReference>
<evidence type="ECO:0000256" key="1">
    <source>
        <dbReference type="SAM" id="MobiDB-lite"/>
    </source>
</evidence>
<dbReference type="Proteomes" id="UP001528912">
    <property type="component" value="Unassembled WGS sequence"/>
</dbReference>
<dbReference type="PANTHER" id="PTHR12126">
    <property type="entry name" value="NADH-UBIQUINONE OXIDOREDUCTASE 39 KDA SUBUNIT-RELATED"/>
    <property type="match status" value="1"/>
</dbReference>
<dbReference type="SUPFAM" id="SSF51735">
    <property type="entry name" value="NAD(P)-binding Rossmann-fold domains"/>
    <property type="match status" value="1"/>
</dbReference>
<sequence length="342" mass="37112">MKVLVTGATGYVGGRLVPLLLDEGHTVRTTTHRARPGPWWWADAVETVPMDALDQQQVEAACEGVDAVYYLLHGLDSPDFVEQDRRAAQNLVAAVEKHRVGRVVYLSGIVPPVPEDRLSDHIASRLEVECVLTDSSATVISLRAAIVIGSRSTSFEILRQVSERLLLQPLPLWMDSAVQPIAVVDVLECLLGALTLDSDSLHLDVGGPEQLSYARLLQAYGRIAGRLRPQLVLPYLRDPLVGRLVGALTDVPTPVVRSLVQSLRHDMVCADDSFVPLLLPPGHRLVGVRPAIERALAAPQDDPPDADPMGPMPQDPAWSRDGGARPVTSALLELAQSLLPDR</sequence>
<comment type="caution">
    <text evidence="3">The sequence shown here is derived from an EMBL/GenBank/DDBJ whole genome shotgun (WGS) entry which is preliminary data.</text>
</comment>
<evidence type="ECO:0000313" key="3">
    <source>
        <dbReference type="EMBL" id="MDF8266508.1"/>
    </source>
</evidence>
<dbReference type="InterPro" id="IPR036291">
    <property type="entry name" value="NAD(P)-bd_dom_sf"/>
</dbReference>
<evidence type="ECO:0000313" key="4">
    <source>
        <dbReference type="Proteomes" id="UP001528912"/>
    </source>
</evidence>
<proteinExistence type="predicted"/>
<accession>A0ABT6CC75</accession>
<dbReference type="Pfam" id="PF13460">
    <property type="entry name" value="NAD_binding_10"/>
    <property type="match status" value="1"/>
</dbReference>
<organism evidence="3 4">
    <name type="scientific">Luteipulveratus flavus</name>
    <dbReference type="NCBI Taxonomy" id="3031728"/>
    <lineage>
        <taxon>Bacteria</taxon>
        <taxon>Bacillati</taxon>
        <taxon>Actinomycetota</taxon>
        <taxon>Actinomycetes</taxon>
        <taxon>Micrococcales</taxon>
        <taxon>Dermacoccaceae</taxon>
        <taxon>Luteipulveratus</taxon>
    </lineage>
</organism>
<dbReference type="InterPro" id="IPR051207">
    <property type="entry name" value="ComplexI_NDUFA9_subunit"/>
</dbReference>
<reference evidence="3 4" key="1">
    <citation type="submission" date="2023-03" db="EMBL/GenBank/DDBJ databases">
        <title>YIM 133296 draft genome.</title>
        <authorList>
            <person name="Xiong L."/>
        </authorList>
    </citation>
    <scope>NUCLEOTIDE SEQUENCE [LARGE SCALE GENOMIC DNA]</scope>
    <source>
        <strain evidence="3 4">YIM 133296</strain>
    </source>
</reference>
<gene>
    <name evidence="3" type="ORF">P4R38_19835</name>
</gene>
<evidence type="ECO:0000259" key="2">
    <source>
        <dbReference type="Pfam" id="PF13460"/>
    </source>
</evidence>
<name>A0ABT6CC75_9MICO</name>
<dbReference type="Gene3D" id="3.40.50.720">
    <property type="entry name" value="NAD(P)-binding Rossmann-like Domain"/>
    <property type="match status" value="1"/>
</dbReference>
<protein>
    <submittedName>
        <fullName evidence="3">NAD(P)H-binding protein</fullName>
    </submittedName>
</protein>